<evidence type="ECO:0000313" key="3">
    <source>
        <dbReference type="EMBL" id="CAL1680482.1"/>
    </source>
</evidence>
<feature type="domain" description="Farnesoic acid O-methyl transferase" evidence="2">
    <location>
        <begin position="143"/>
        <end position="205"/>
    </location>
</feature>
<feature type="chain" id="PRO_5043696511" description="Farnesoic acid O-methyl transferase domain-containing protein" evidence="1">
    <location>
        <begin position="29"/>
        <end position="234"/>
    </location>
</feature>
<dbReference type="AlphaFoldDB" id="A0AAV2NJX5"/>
<proteinExistence type="predicted"/>
<gene>
    <name evidence="3" type="ORF">LPLAT_LOCUS6490</name>
</gene>
<protein>
    <recommendedName>
        <fullName evidence="2">Farnesoic acid O-methyl transferase domain-containing protein</fullName>
    </recommendedName>
</protein>
<evidence type="ECO:0000313" key="4">
    <source>
        <dbReference type="Proteomes" id="UP001497644"/>
    </source>
</evidence>
<evidence type="ECO:0000256" key="1">
    <source>
        <dbReference type="SAM" id="SignalP"/>
    </source>
</evidence>
<keyword evidence="1" id="KW-0732">Signal</keyword>
<evidence type="ECO:0000259" key="2">
    <source>
        <dbReference type="Pfam" id="PF12248"/>
    </source>
</evidence>
<dbReference type="EMBL" id="OZ034825">
    <property type="protein sequence ID" value="CAL1680482.1"/>
    <property type="molecule type" value="Genomic_DNA"/>
</dbReference>
<sequence length="234" mass="26838">MCLLAMRKTIMDALMFLLFASQILHISGTVTVLRGSPKSTFYHPHSRKLICISEDDGGALMWNDDLNWQYYMPEIRLSNTRFHNINGGVPDCEINCKMNADEDCLKSWTQQDWSLTNSLKTPMGPVFDQRWEEFREYASHRDKDRYDYVNLKNTTAATFSISVRASSDAYILICNGKNYYEGLCYWIIIGGWNNKVSAIRKCATGVPLIGKYPENSNCKKTQVSFKHMPLSAIE</sequence>
<dbReference type="Proteomes" id="UP001497644">
    <property type="component" value="Chromosome 2"/>
</dbReference>
<organism evidence="3 4">
    <name type="scientific">Lasius platythorax</name>
    <dbReference type="NCBI Taxonomy" id="488582"/>
    <lineage>
        <taxon>Eukaryota</taxon>
        <taxon>Metazoa</taxon>
        <taxon>Ecdysozoa</taxon>
        <taxon>Arthropoda</taxon>
        <taxon>Hexapoda</taxon>
        <taxon>Insecta</taxon>
        <taxon>Pterygota</taxon>
        <taxon>Neoptera</taxon>
        <taxon>Endopterygota</taxon>
        <taxon>Hymenoptera</taxon>
        <taxon>Apocrita</taxon>
        <taxon>Aculeata</taxon>
        <taxon>Formicoidea</taxon>
        <taxon>Formicidae</taxon>
        <taxon>Formicinae</taxon>
        <taxon>Lasius</taxon>
        <taxon>Lasius</taxon>
    </lineage>
</organism>
<accession>A0AAV2NJX5</accession>
<name>A0AAV2NJX5_9HYME</name>
<reference evidence="3" key="1">
    <citation type="submission" date="2024-04" db="EMBL/GenBank/DDBJ databases">
        <authorList>
            <consortium name="Molecular Ecology Group"/>
        </authorList>
    </citation>
    <scope>NUCLEOTIDE SEQUENCE</scope>
</reference>
<feature type="signal peptide" evidence="1">
    <location>
        <begin position="1"/>
        <end position="28"/>
    </location>
</feature>
<dbReference type="InterPro" id="IPR022041">
    <property type="entry name" value="Methyltransf_FA"/>
</dbReference>
<keyword evidence="4" id="KW-1185">Reference proteome</keyword>
<dbReference type="Pfam" id="PF12248">
    <property type="entry name" value="Methyltransf_FA"/>
    <property type="match status" value="1"/>
</dbReference>